<evidence type="ECO:0000256" key="2">
    <source>
        <dbReference type="ARBA" id="ARBA00022771"/>
    </source>
</evidence>
<dbReference type="Pfam" id="PF01753">
    <property type="entry name" value="zf-MYND"/>
    <property type="match status" value="1"/>
</dbReference>
<keyword evidence="2 4" id="KW-0863">Zinc-finger</keyword>
<dbReference type="InterPro" id="IPR002893">
    <property type="entry name" value="Znf_MYND"/>
</dbReference>
<evidence type="ECO:0000313" key="6">
    <source>
        <dbReference type="EMBL" id="CAH0396253.1"/>
    </source>
</evidence>
<dbReference type="EMBL" id="OU963870">
    <property type="protein sequence ID" value="CAH0396253.1"/>
    <property type="molecule type" value="Genomic_DNA"/>
</dbReference>
<evidence type="ECO:0000256" key="1">
    <source>
        <dbReference type="ARBA" id="ARBA00022723"/>
    </source>
</evidence>
<proteinExistence type="predicted"/>
<gene>
    <name evidence="6" type="ORF">BEMITA_LOCUS14341</name>
</gene>
<dbReference type="SUPFAM" id="SSF144232">
    <property type="entry name" value="HIT/MYND zinc finger-like"/>
    <property type="match status" value="1"/>
</dbReference>
<dbReference type="PROSITE" id="PS50865">
    <property type="entry name" value="ZF_MYND_2"/>
    <property type="match status" value="1"/>
</dbReference>
<reference evidence="6" key="1">
    <citation type="submission" date="2021-12" db="EMBL/GenBank/DDBJ databases">
        <authorList>
            <person name="King R."/>
        </authorList>
    </citation>
    <scope>NUCLEOTIDE SEQUENCE</scope>
</reference>
<feature type="domain" description="MYND-type" evidence="5">
    <location>
        <begin position="29"/>
        <end position="69"/>
    </location>
</feature>
<evidence type="ECO:0000313" key="7">
    <source>
        <dbReference type="Proteomes" id="UP001152759"/>
    </source>
</evidence>
<dbReference type="Proteomes" id="UP001152759">
    <property type="component" value="Chromosome 9"/>
</dbReference>
<accession>A0A9P0AQ20</accession>
<evidence type="ECO:0000256" key="3">
    <source>
        <dbReference type="ARBA" id="ARBA00022833"/>
    </source>
</evidence>
<dbReference type="GO" id="GO:0008270">
    <property type="term" value="F:zinc ion binding"/>
    <property type="evidence" value="ECO:0007669"/>
    <property type="project" value="UniProtKB-KW"/>
</dbReference>
<dbReference type="Gene3D" id="6.10.140.2220">
    <property type="match status" value="1"/>
</dbReference>
<organism evidence="6 7">
    <name type="scientific">Bemisia tabaci</name>
    <name type="common">Sweetpotato whitefly</name>
    <name type="synonym">Aleurodes tabaci</name>
    <dbReference type="NCBI Taxonomy" id="7038"/>
    <lineage>
        <taxon>Eukaryota</taxon>
        <taxon>Metazoa</taxon>
        <taxon>Ecdysozoa</taxon>
        <taxon>Arthropoda</taxon>
        <taxon>Hexapoda</taxon>
        <taxon>Insecta</taxon>
        <taxon>Pterygota</taxon>
        <taxon>Neoptera</taxon>
        <taxon>Paraneoptera</taxon>
        <taxon>Hemiptera</taxon>
        <taxon>Sternorrhyncha</taxon>
        <taxon>Aleyrodoidea</taxon>
        <taxon>Aleyrodidae</taxon>
        <taxon>Aleyrodinae</taxon>
        <taxon>Bemisia</taxon>
    </lineage>
</organism>
<dbReference type="AlphaFoldDB" id="A0A9P0AQ20"/>
<keyword evidence="7" id="KW-1185">Reference proteome</keyword>
<sequence>MISSRLHVQILRDPILCAGFSLGPYFRLTSLCGTVTHRENAKPCGQCKSIYYCSVPCQRSDWRTHKLLCSAYASFDKTSRPSPTDKHFLGIFFPVDDKKPQLVWVRRGREGSNLPVLDVQPFLNLPPEENARVITIYHDPLMDKELPDMIHFDTRDNFLNDGSEFNQCLRRMTSVCPGAYQGWRGPAMITVKVGRDPGLDLDLIQYRDVTLTDFKHLCNYLFCYQSDERLHAFRFNSVDDLFKMQGRGLQPPLY</sequence>
<keyword evidence="3" id="KW-0862">Zinc</keyword>
<keyword evidence="1" id="KW-0479">Metal-binding</keyword>
<protein>
    <recommendedName>
        <fullName evidence="5">MYND-type domain-containing protein</fullName>
    </recommendedName>
</protein>
<evidence type="ECO:0000256" key="4">
    <source>
        <dbReference type="PROSITE-ProRule" id="PRU00134"/>
    </source>
</evidence>
<name>A0A9P0AQ20_BEMTA</name>
<evidence type="ECO:0000259" key="5">
    <source>
        <dbReference type="PROSITE" id="PS50865"/>
    </source>
</evidence>